<evidence type="ECO:0000313" key="3">
    <source>
        <dbReference type="Proteomes" id="UP000649617"/>
    </source>
</evidence>
<feature type="coiled-coil region" evidence="1">
    <location>
        <begin position="23"/>
        <end position="114"/>
    </location>
</feature>
<keyword evidence="1" id="KW-0175">Coiled coil</keyword>
<feature type="non-terminal residue" evidence="2">
    <location>
        <position position="1"/>
    </location>
</feature>
<comment type="caution">
    <text evidence="2">The sequence shown here is derived from an EMBL/GenBank/DDBJ whole genome shotgun (WGS) entry which is preliminary data.</text>
</comment>
<dbReference type="OrthoDB" id="10480257at2759"/>
<organism evidence="2 3">
    <name type="scientific">Symbiodinium pilosum</name>
    <name type="common">Dinoflagellate</name>
    <dbReference type="NCBI Taxonomy" id="2952"/>
    <lineage>
        <taxon>Eukaryota</taxon>
        <taxon>Sar</taxon>
        <taxon>Alveolata</taxon>
        <taxon>Dinophyceae</taxon>
        <taxon>Suessiales</taxon>
        <taxon>Symbiodiniaceae</taxon>
        <taxon>Symbiodinium</taxon>
    </lineage>
</organism>
<reference evidence="2" key="1">
    <citation type="submission" date="2021-02" db="EMBL/GenBank/DDBJ databases">
        <authorList>
            <person name="Dougan E. K."/>
            <person name="Rhodes N."/>
            <person name="Thang M."/>
            <person name="Chan C."/>
        </authorList>
    </citation>
    <scope>NUCLEOTIDE SEQUENCE</scope>
</reference>
<evidence type="ECO:0000256" key="1">
    <source>
        <dbReference type="SAM" id="Coils"/>
    </source>
</evidence>
<dbReference type="Proteomes" id="UP000649617">
    <property type="component" value="Unassembled WGS sequence"/>
</dbReference>
<accession>A0A812WGC6</accession>
<proteinExistence type="predicted"/>
<evidence type="ECO:0000313" key="2">
    <source>
        <dbReference type="EMBL" id="CAE7670345.1"/>
    </source>
</evidence>
<dbReference type="AlphaFoldDB" id="A0A812WGC6"/>
<gene>
    <name evidence="2" type="ORF">SPIL2461_LOCUS18470</name>
</gene>
<protein>
    <submittedName>
        <fullName evidence="2">Uncharacterized protein</fullName>
    </submittedName>
</protein>
<dbReference type="EMBL" id="CAJNIZ010043835">
    <property type="protein sequence ID" value="CAE7670345.1"/>
    <property type="molecule type" value="Genomic_DNA"/>
</dbReference>
<keyword evidence="3" id="KW-1185">Reference proteome</keyword>
<name>A0A812WGC6_SYMPI</name>
<sequence length="154" mass="17927">RTSELDSERIRFAEEKTEWDSRYTSLRRQCESLTSERSQLTSEIEELTDHAAALRDEAQQQRQEMEEAYESVTSVLEREREDAKKEAEASKTQIQQMRADYELLLQQNKEELEKARMCMGAAILRNCQIDRNSSRDLPGCCHAPYLVCAPKSVY</sequence>